<keyword evidence="1" id="KW-1133">Transmembrane helix</keyword>
<reference evidence="2 3" key="1">
    <citation type="journal article" date="2018" name="Sci. Rep.">
        <title>Comparative genomics provides insights into the lifestyle and reveals functional heterogeneity of dark septate endophytic fungi.</title>
        <authorList>
            <person name="Knapp D.G."/>
            <person name="Nemeth J.B."/>
            <person name="Barry K."/>
            <person name="Hainaut M."/>
            <person name="Henrissat B."/>
            <person name="Johnson J."/>
            <person name="Kuo A."/>
            <person name="Lim J.H.P."/>
            <person name="Lipzen A."/>
            <person name="Nolan M."/>
            <person name="Ohm R.A."/>
            <person name="Tamas L."/>
            <person name="Grigoriev I.V."/>
            <person name="Spatafora J.W."/>
            <person name="Nagy L.G."/>
            <person name="Kovacs G.M."/>
        </authorList>
    </citation>
    <scope>NUCLEOTIDE SEQUENCE [LARGE SCALE GENOMIC DNA]</scope>
    <source>
        <strain evidence="2 3">DSE2036</strain>
    </source>
</reference>
<feature type="transmembrane region" description="Helical" evidence="1">
    <location>
        <begin position="12"/>
        <end position="31"/>
    </location>
</feature>
<protein>
    <submittedName>
        <fullName evidence="2">Uncharacterized protein</fullName>
    </submittedName>
</protein>
<sequence length="138" mass="15091">MARGISPITGLIYASVLNALLCWAAMIYLQVAHVQSAKFGPNYRALYGAYDKEVFDFESWACQVSSYKGTFPRGECRSAVAGRVISVLYCITIIGAVAVGTWALRREIDVIKRAKYEKRNRKEVGVGDSAAGTGIQMS</sequence>
<name>A0A2V1DGE1_9PLEO</name>
<dbReference type="AlphaFoldDB" id="A0A2V1DGE1"/>
<dbReference type="EMBL" id="KZ805442">
    <property type="protein sequence ID" value="PVH97226.1"/>
    <property type="molecule type" value="Genomic_DNA"/>
</dbReference>
<keyword evidence="3" id="KW-1185">Reference proteome</keyword>
<organism evidence="2 3">
    <name type="scientific">Periconia macrospinosa</name>
    <dbReference type="NCBI Taxonomy" id="97972"/>
    <lineage>
        <taxon>Eukaryota</taxon>
        <taxon>Fungi</taxon>
        <taxon>Dikarya</taxon>
        <taxon>Ascomycota</taxon>
        <taxon>Pezizomycotina</taxon>
        <taxon>Dothideomycetes</taxon>
        <taxon>Pleosporomycetidae</taxon>
        <taxon>Pleosporales</taxon>
        <taxon>Massarineae</taxon>
        <taxon>Periconiaceae</taxon>
        <taxon>Periconia</taxon>
    </lineage>
</organism>
<gene>
    <name evidence="2" type="ORF">DM02DRAFT_631308</name>
</gene>
<evidence type="ECO:0000313" key="3">
    <source>
        <dbReference type="Proteomes" id="UP000244855"/>
    </source>
</evidence>
<keyword evidence="1" id="KW-0812">Transmembrane</keyword>
<feature type="transmembrane region" description="Helical" evidence="1">
    <location>
        <begin position="80"/>
        <end position="104"/>
    </location>
</feature>
<accession>A0A2V1DGE1</accession>
<keyword evidence="1" id="KW-0472">Membrane</keyword>
<dbReference type="Proteomes" id="UP000244855">
    <property type="component" value="Unassembled WGS sequence"/>
</dbReference>
<evidence type="ECO:0000256" key="1">
    <source>
        <dbReference type="SAM" id="Phobius"/>
    </source>
</evidence>
<proteinExistence type="predicted"/>
<evidence type="ECO:0000313" key="2">
    <source>
        <dbReference type="EMBL" id="PVH97226.1"/>
    </source>
</evidence>